<accession>A0A1Z5AX81</accession>
<keyword evidence="2" id="KW-1133">Transmembrane helix</keyword>
<sequence length="260" mass="29576">MPITNFGFNQIFTHLKRLITFIFTDSTFNELLEMKQVQTDNEKLIAISKCTNFEELLRQVGDSKEQEQEIFNENVDLESEDDDDTVAFLEEIKSAKVKKDPTPIKEPAPSGEVETAKPKTTNKKIELSVPKVQKTEKIGTKATQGTTLNSKSKVLFIVLIVSLVFSVAIATYLTVDKLTYPSQVTRLKEDIKQYKEQLDESEKEIEERSTALKKEKEKIEKAEKSAKTNEAELEETIKALKDALDQNKKLRERIDKGGTL</sequence>
<evidence type="ECO:0000313" key="4">
    <source>
        <dbReference type="Proteomes" id="UP000464233"/>
    </source>
</evidence>
<evidence type="ECO:0000256" key="1">
    <source>
        <dbReference type="SAM" id="MobiDB-lite"/>
    </source>
</evidence>
<reference evidence="3 4" key="1">
    <citation type="submission" date="2015-04" db="EMBL/GenBank/DDBJ databases">
        <title>Carnobacterium maltaromaticum LMA28 complete chromosome sequence.</title>
        <authorList>
            <person name="Borges F."/>
            <person name="Cailliez-Grimal C."/>
        </authorList>
    </citation>
    <scope>NUCLEOTIDE SEQUENCE [LARGE SCALE GENOMIC DNA]</scope>
    <source>
        <strain evidence="3 4">LMA28</strain>
        <plasmid evidence="4">Chromosome</plasmid>
    </source>
</reference>
<reference evidence="3 4" key="2">
    <citation type="submission" date="2015-04" db="EMBL/GenBank/DDBJ databases">
        <title>Carnobacterium maltaromaticum LMA28 plasmids.</title>
        <authorList>
            <person name="Cailliez-Grimal C."/>
            <person name="Iskandar C."/>
        </authorList>
    </citation>
    <scope>NUCLEOTIDE SEQUENCE [LARGE SCALE GENOMIC DNA]</scope>
    <source>
        <strain evidence="3 4">LMA28</strain>
        <plasmid evidence="4">Chromosome</plasmid>
    </source>
</reference>
<feature type="region of interest" description="Disordered" evidence="1">
    <location>
        <begin position="202"/>
        <end position="228"/>
    </location>
</feature>
<proteinExistence type="predicted"/>
<dbReference type="Proteomes" id="UP000464233">
    <property type="component" value="Plasmid LMA_pa"/>
</dbReference>
<dbReference type="AlphaFoldDB" id="A0A1Z5AX81"/>
<evidence type="ECO:0000313" key="3">
    <source>
        <dbReference type="EMBL" id="CRI06681.1"/>
    </source>
</evidence>
<feature type="region of interest" description="Disordered" evidence="1">
    <location>
        <begin position="99"/>
        <end position="118"/>
    </location>
</feature>
<keyword evidence="2" id="KW-0472">Membrane</keyword>
<keyword evidence="3" id="KW-0614">Plasmid</keyword>
<dbReference type="RefSeq" id="WP_176455281.1">
    <property type="nucleotide sequence ID" value="NZ_LN846932.1"/>
</dbReference>
<geneLocation type="plasmid" evidence="3">
    <name>LMA_pa</name>
</geneLocation>
<organism evidence="3 4">
    <name type="scientific">Carnobacterium maltaromaticum</name>
    <name type="common">Carnobacterium piscicola</name>
    <dbReference type="NCBI Taxonomy" id="2751"/>
    <lineage>
        <taxon>Bacteria</taxon>
        <taxon>Bacillati</taxon>
        <taxon>Bacillota</taxon>
        <taxon>Bacilli</taxon>
        <taxon>Lactobacillales</taxon>
        <taxon>Carnobacteriaceae</taxon>
        <taxon>Carnobacterium</taxon>
    </lineage>
</organism>
<evidence type="ECO:0000256" key="2">
    <source>
        <dbReference type="SAM" id="Phobius"/>
    </source>
</evidence>
<protein>
    <submittedName>
        <fullName evidence="3">Uncharacterized protein</fullName>
    </submittedName>
</protein>
<keyword evidence="2" id="KW-0812">Transmembrane</keyword>
<dbReference type="EMBL" id="LN846932">
    <property type="protein sequence ID" value="CRI06681.1"/>
    <property type="molecule type" value="Genomic_DNA"/>
</dbReference>
<name>A0A1Z5AX81_CARML</name>
<feature type="transmembrane region" description="Helical" evidence="2">
    <location>
        <begin position="154"/>
        <end position="175"/>
    </location>
</feature>
<gene>
    <name evidence="3" type="ORF">BN424_pa0016</name>
</gene>